<evidence type="ECO:0000256" key="3">
    <source>
        <dbReference type="SAM" id="MobiDB-lite"/>
    </source>
</evidence>
<dbReference type="CDD" id="cd14498">
    <property type="entry name" value="DSP"/>
    <property type="match status" value="1"/>
</dbReference>
<feature type="compositionally biased region" description="Polar residues" evidence="3">
    <location>
        <begin position="29"/>
        <end position="42"/>
    </location>
</feature>
<dbReference type="InterPro" id="IPR003595">
    <property type="entry name" value="Tyr_Pase_cat"/>
</dbReference>
<evidence type="ECO:0000313" key="7">
    <source>
        <dbReference type="Proteomes" id="UP001374579"/>
    </source>
</evidence>
<dbReference type="InterPro" id="IPR029021">
    <property type="entry name" value="Prot-tyrosine_phosphatase-like"/>
</dbReference>
<dbReference type="SMART" id="SM00195">
    <property type="entry name" value="DSPc"/>
    <property type="match status" value="1"/>
</dbReference>
<evidence type="ECO:0000256" key="1">
    <source>
        <dbReference type="ARBA" id="ARBA00022801"/>
    </source>
</evidence>
<protein>
    <submittedName>
        <fullName evidence="6">Uncharacterized protein</fullName>
    </submittedName>
</protein>
<dbReference type="Pfam" id="PF00782">
    <property type="entry name" value="DSPc"/>
    <property type="match status" value="1"/>
</dbReference>
<dbReference type="InterPro" id="IPR020422">
    <property type="entry name" value="TYR_PHOSPHATASE_DUAL_dom"/>
</dbReference>
<dbReference type="PANTHER" id="PTHR46377:SF1">
    <property type="entry name" value="DUAL SPECIFICITY PROTEIN PHOSPHATASE 19"/>
    <property type="match status" value="1"/>
</dbReference>
<dbReference type="GO" id="GO:0005737">
    <property type="term" value="C:cytoplasm"/>
    <property type="evidence" value="ECO:0007669"/>
    <property type="project" value="TreeGrafter"/>
</dbReference>
<evidence type="ECO:0000313" key="6">
    <source>
        <dbReference type="EMBL" id="KAK7108999.1"/>
    </source>
</evidence>
<organism evidence="6 7">
    <name type="scientific">Littorina saxatilis</name>
    <dbReference type="NCBI Taxonomy" id="31220"/>
    <lineage>
        <taxon>Eukaryota</taxon>
        <taxon>Metazoa</taxon>
        <taxon>Spiralia</taxon>
        <taxon>Lophotrochozoa</taxon>
        <taxon>Mollusca</taxon>
        <taxon>Gastropoda</taxon>
        <taxon>Caenogastropoda</taxon>
        <taxon>Littorinimorpha</taxon>
        <taxon>Littorinoidea</taxon>
        <taxon>Littorinidae</taxon>
        <taxon>Littorina</taxon>
    </lineage>
</organism>
<dbReference type="AlphaFoldDB" id="A0AAN9BPX3"/>
<feature type="compositionally biased region" description="Pro residues" evidence="3">
    <location>
        <begin position="65"/>
        <end position="78"/>
    </location>
</feature>
<keyword evidence="2" id="KW-0904">Protein phosphatase</keyword>
<dbReference type="SUPFAM" id="SSF52799">
    <property type="entry name" value="(Phosphotyrosine protein) phosphatases II"/>
    <property type="match status" value="1"/>
</dbReference>
<evidence type="ECO:0000259" key="5">
    <source>
        <dbReference type="PROSITE" id="PS50056"/>
    </source>
</evidence>
<keyword evidence="7" id="KW-1185">Reference proteome</keyword>
<reference evidence="6 7" key="1">
    <citation type="submission" date="2024-02" db="EMBL/GenBank/DDBJ databases">
        <title>Chromosome-scale genome assembly of the rough periwinkle Littorina saxatilis.</title>
        <authorList>
            <person name="De Jode A."/>
            <person name="Faria R."/>
            <person name="Formenti G."/>
            <person name="Sims Y."/>
            <person name="Smith T.P."/>
            <person name="Tracey A."/>
            <person name="Wood J.M.D."/>
            <person name="Zagrodzka Z.B."/>
            <person name="Johannesson K."/>
            <person name="Butlin R.K."/>
            <person name="Leder E.H."/>
        </authorList>
    </citation>
    <scope>NUCLEOTIDE SEQUENCE [LARGE SCALE GENOMIC DNA]</scope>
    <source>
        <strain evidence="6">Snail1</strain>
        <tissue evidence="6">Muscle</tissue>
    </source>
</reference>
<dbReference type="EMBL" id="JBAMIC010000003">
    <property type="protein sequence ID" value="KAK7108999.1"/>
    <property type="molecule type" value="Genomic_DNA"/>
</dbReference>
<gene>
    <name evidence="6" type="ORF">V1264_013119</name>
</gene>
<dbReference type="InterPro" id="IPR000340">
    <property type="entry name" value="Dual-sp_phosphatase_cat-dom"/>
</dbReference>
<comment type="caution">
    <text evidence="6">The sequence shown here is derived from an EMBL/GenBank/DDBJ whole genome shotgun (WGS) entry which is preliminary data.</text>
</comment>
<name>A0AAN9BPX3_9CAEN</name>
<evidence type="ECO:0000256" key="2">
    <source>
        <dbReference type="ARBA" id="ARBA00022912"/>
    </source>
</evidence>
<feature type="domain" description="Tyrosine specific protein phosphatases" evidence="5">
    <location>
        <begin position="213"/>
        <end position="272"/>
    </location>
</feature>
<feature type="compositionally biased region" description="Basic and acidic residues" evidence="3">
    <location>
        <begin position="1"/>
        <end position="23"/>
    </location>
</feature>
<keyword evidence="1" id="KW-0378">Hydrolase</keyword>
<dbReference type="SMART" id="SM00404">
    <property type="entry name" value="PTPc_motif"/>
    <property type="match status" value="1"/>
</dbReference>
<dbReference type="InterPro" id="IPR000387">
    <property type="entry name" value="Tyr_Pase_dom"/>
</dbReference>
<sequence>MAEDDKQQGAAEKTPHPSYKDKCPAPLRSSDSPKASHPSYQNKCPPPLNLSDGDKPVHPSYQDKCPPPLNLSGPPPLRIPDKSSDGRTSPPGLSAQLTGFNKSSLRKTDTVVTMPDGRQVVEGKDDEGRTITKSVSFGSLGFCQGLMEDLQVGEVLPGLIIGSQDVAHNLELLEQYHVTHILNVASHVQNLYPEKFKYLSMDLRDLPEYPIYKDIPKALDFIDEALDSKGCVLVHCNAGISRSATIVLAHLMKTKDMSLNDAFTFLRSKRPSSFPNPGFMIQLKTFEDSLGIESS</sequence>
<dbReference type="PROSITE" id="PS00383">
    <property type="entry name" value="TYR_PHOSPHATASE_1"/>
    <property type="match status" value="1"/>
</dbReference>
<accession>A0AAN9BPX3</accession>
<dbReference type="Proteomes" id="UP001374579">
    <property type="component" value="Unassembled WGS sequence"/>
</dbReference>
<dbReference type="PROSITE" id="PS50054">
    <property type="entry name" value="TYR_PHOSPHATASE_DUAL"/>
    <property type="match status" value="1"/>
</dbReference>
<feature type="domain" description="Tyrosine-protein phosphatase" evidence="4">
    <location>
        <begin position="151"/>
        <end position="292"/>
    </location>
</feature>
<dbReference type="Gene3D" id="3.90.190.10">
    <property type="entry name" value="Protein tyrosine phosphatase superfamily"/>
    <property type="match status" value="1"/>
</dbReference>
<dbReference type="GO" id="GO:0008579">
    <property type="term" value="F:JUN kinase phosphatase activity"/>
    <property type="evidence" value="ECO:0007669"/>
    <property type="project" value="TreeGrafter"/>
</dbReference>
<proteinExistence type="predicted"/>
<feature type="region of interest" description="Disordered" evidence="3">
    <location>
        <begin position="1"/>
        <end position="101"/>
    </location>
</feature>
<dbReference type="PROSITE" id="PS50056">
    <property type="entry name" value="TYR_PHOSPHATASE_2"/>
    <property type="match status" value="1"/>
</dbReference>
<dbReference type="PANTHER" id="PTHR46377">
    <property type="entry name" value="DUAL SPECIFICITY PROTEIN PHOSPHATASE 19"/>
    <property type="match status" value="1"/>
</dbReference>
<dbReference type="InterPro" id="IPR016130">
    <property type="entry name" value="Tyr_Pase_AS"/>
</dbReference>
<evidence type="ECO:0000259" key="4">
    <source>
        <dbReference type="PROSITE" id="PS50054"/>
    </source>
</evidence>